<protein>
    <submittedName>
        <fullName evidence="1">Uncharacterized protein</fullName>
    </submittedName>
</protein>
<gene>
    <name evidence="1" type="ORF">PENTCL1PPCAC_313</name>
</gene>
<sequence length="87" mass="9894">SAALYTGPFLPFQLDHLPPISSVRCGRNATYVASRNFIYCDSSFCNADWDSAWNSLRDSSKETTTIITREAQFESEYRQLFTNIKTA</sequence>
<organism evidence="1 2">
    <name type="scientific">Pristionchus entomophagus</name>
    <dbReference type="NCBI Taxonomy" id="358040"/>
    <lineage>
        <taxon>Eukaryota</taxon>
        <taxon>Metazoa</taxon>
        <taxon>Ecdysozoa</taxon>
        <taxon>Nematoda</taxon>
        <taxon>Chromadorea</taxon>
        <taxon>Rhabditida</taxon>
        <taxon>Rhabditina</taxon>
        <taxon>Diplogasteromorpha</taxon>
        <taxon>Diplogasteroidea</taxon>
        <taxon>Neodiplogasteridae</taxon>
        <taxon>Pristionchus</taxon>
    </lineage>
</organism>
<proteinExistence type="predicted"/>
<dbReference type="Proteomes" id="UP001432027">
    <property type="component" value="Unassembled WGS sequence"/>
</dbReference>
<dbReference type="EMBL" id="BTSX01000001">
    <property type="protein sequence ID" value="GMS78138.1"/>
    <property type="molecule type" value="Genomic_DNA"/>
</dbReference>
<keyword evidence="2" id="KW-1185">Reference proteome</keyword>
<evidence type="ECO:0000313" key="2">
    <source>
        <dbReference type="Proteomes" id="UP001432027"/>
    </source>
</evidence>
<accession>A0AAV5S6R3</accession>
<feature type="non-terminal residue" evidence="1">
    <location>
        <position position="87"/>
    </location>
</feature>
<feature type="non-terminal residue" evidence="1">
    <location>
        <position position="1"/>
    </location>
</feature>
<name>A0AAV5S6R3_9BILA</name>
<dbReference type="AlphaFoldDB" id="A0AAV5S6R3"/>
<comment type="caution">
    <text evidence="1">The sequence shown here is derived from an EMBL/GenBank/DDBJ whole genome shotgun (WGS) entry which is preliminary data.</text>
</comment>
<reference evidence="1" key="1">
    <citation type="submission" date="2023-10" db="EMBL/GenBank/DDBJ databases">
        <title>Genome assembly of Pristionchus species.</title>
        <authorList>
            <person name="Yoshida K."/>
            <person name="Sommer R.J."/>
        </authorList>
    </citation>
    <scope>NUCLEOTIDE SEQUENCE</scope>
    <source>
        <strain evidence="1">RS0144</strain>
    </source>
</reference>
<evidence type="ECO:0000313" key="1">
    <source>
        <dbReference type="EMBL" id="GMS78138.1"/>
    </source>
</evidence>